<name>G4ME03_9BURK</name>
<sequence>MISQPISFDAVTTNKAQRPDRRTEVNLNRLIYESNRSNIGSEPLRKPDSLVIRAGLAGDLPFNTLTTDIVSGCLPARHACYGICFAAKESWKQGIDFGARVLNHFDSDIFKTDLARLPETQGYVRNGWNSDPSWAWKQALTLAEAVQKSGRLPIFITKAFTQIDAKMCADLAKSGAEIRVSISAFDNHIQLTHRMQFIRNYREAGGIIVPILMSAKFKNKALADRQDRIVEWLTIHDLPAAENSLRFPLDAPVTQLIDVNSTRQIADSNDVWSGRLYADRLVIPTTTTVPDSYRGLDCGFLSQLNMEFVRSLFHDPVKTHEEVMESIEDQRPPRQCGVGHVRPVQGPV</sequence>
<dbReference type="HOGENOM" id="CLU_841857_0_0_4"/>
<accession>G4ME03</accession>
<evidence type="ECO:0000256" key="1">
    <source>
        <dbReference type="SAM" id="MobiDB-lite"/>
    </source>
</evidence>
<evidence type="ECO:0000313" key="2">
    <source>
        <dbReference type="EMBL" id="CCD39382.1"/>
    </source>
</evidence>
<reference evidence="2 3" key="2">
    <citation type="submission" date="2011-10" db="EMBL/GenBank/DDBJ databases">
        <title>Draft genome sequence of Candidatus Burkholderia kirkii.</title>
        <authorList>
            <person name="Carlier A.L."/>
            <person name="Eberl L."/>
        </authorList>
    </citation>
    <scope>NUCLEOTIDE SEQUENCE [LARGE SCALE GENOMIC DNA]</scope>
    <source>
        <strain evidence="2 3">UZHbot1</strain>
    </source>
</reference>
<feature type="region of interest" description="Disordered" evidence="1">
    <location>
        <begin position="328"/>
        <end position="348"/>
    </location>
</feature>
<gene>
    <name evidence="2" type="ORF">BKIR_c48_3582</name>
</gene>
<organism evidence="2 3">
    <name type="scientific">Candidatus Paraburkholderia kirkii UZHbot1</name>
    <dbReference type="NCBI Taxonomy" id="1055526"/>
    <lineage>
        <taxon>Bacteria</taxon>
        <taxon>Pseudomonadati</taxon>
        <taxon>Pseudomonadota</taxon>
        <taxon>Betaproteobacteria</taxon>
        <taxon>Burkholderiales</taxon>
        <taxon>Burkholderiaceae</taxon>
        <taxon>Paraburkholderia</taxon>
    </lineage>
</organism>
<reference evidence="2 3" key="1">
    <citation type="submission" date="2011-09" db="EMBL/GenBank/DDBJ databases">
        <authorList>
            <person name="Carlier A."/>
        </authorList>
    </citation>
    <scope>NUCLEOTIDE SEQUENCE [LARGE SCALE GENOMIC DNA]</scope>
    <source>
        <strain evidence="2 3">UZHbot1</strain>
    </source>
</reference>
<keyword evidence="3" id="KW-1185">Reference proteome</keyword>
<comment type="caution">
    <text evidence="2">The sequence shown here is derived from an EMBL/GenBank/DDBJ whole genome shotgun (WGS) entry which is preliminary data.</text>
</comment>
<proteinExistence type="predicted"/>
<dbReference type="BioCyc" id="CBUR1055526:G10QW-242-MONOMER"/>
<evidence type="ECO:0000313" key="3">
    <source>
        <dbReference type="Proteomes" id="UP000003511"/>
    </source>
</evidence>
<evidence type="ECO:0008006" key="4">
    <source>
        <dbReference type="Google" id="ProtNLM"/>
    </source>
</evidence>
<dbReference type="AlphaFoldDB" id="G4ME03"/>
<dbReference type="Proteomes" id="UP000003511">
    <property type="component" value="Unassembled WGS sequence"/>
</dbReference>
<protein>
    <recommendedName>
        <fullName evidence="4">Radical SAM domain protein</fullName>
    </recommendedName>
</protein>
<dbReference type="EMBL" id="CAFE01000214">
    <property type="protein sequence ID" value="CCD39382.1"/>
    <property type="molecule type" value="Genomic_DNA"/>
</dbReference>